<dbReference type="EMBL" id="NEDP02076623">
    <property type="protein sequence ID" value="OWF36411.1"/>
    <property type="molecule type" value="Genomic_DNA"/>
</dbReference>
<dbReference type="Proteomes" id="UP000242188">
    <property type="component" value="Unassembled WGS sequence"/>
</dbReference>
<feature type="domain" description="Saposin B-type" evidence="5">
    <location>
        <begin position="623"/>
        <end position="700"/>
    </location>
</feature>
<protein>
    <submittedName>
        <fullName evidence="6">Sulfated glycoprotein 1</fullName>
    </submittedName>
</protein>
<dbReference type="Pfam" id="PF03489">
    <property type="entry name" value="SapB_2"/>
    <property type="match status" value="2"/>
</dbReference>
<dbReference type="InterPro" id="IPR008139">
    <property type="entry name" value="SaposinB_dom"/>
</dbReference>
<feature type="domain" description="Saposin B-type" evidence="5">
    <location>
        <begin position="723"/>
        <end position="800"/>
    </location>
</feature>
<dbReference type="GO" id="GO:0016020">
    <property type="term" value="C:membrane"/>
    <property type="evidence" value="ECO:0007669"/>
    <property type="project" value="GOC"/>
</dbReference>
<name>A0A210PIT2_MIZYE</name>
<feature type="domain" description="Saposin B-type" evidence="5">
    <location>
        <begin position="418"/>
        <end position="495"/>
    </location>
</feature>
<feature type="compositionally biased region" description="Basic and acidic residues" evidence="3">
    <location>
        <begin position="938"/>
        <end position="988"/>
    </location>
</feature>
<feature type="chain" id="PRO_5012397227" evidence="4">
    <location>
        <begin position="19"/>
        <end position="1415"/>
    </location>
</feature>
<dbReference type="OrthoDB" id="69496at2759"/>
<keyword evidence="1" id="KW-1015">Disulfide bond</keyword>
<dbReference type="InterPro" id="IPR008138">
    <property type="entry name" value="SapB_2"/>
</dbReference>
<feature type="domain" description="Saposin B-type" evidence="5">
    <location>
        <begin position="173"/>
        <end position="250"/>
    </location>
</feature>
<dbReference type="SUPFAM" id="SSF47862">
    <property type="entry name" value="Saposin"/>
    <property type="match status" value="11"/>
</dbReference>
<feature type="compositionally biased region" description="Acidic residues" evidence="3">
    <location>
        <begin position="1021"/>
        <end position="1040"/>
    </location>
</feature>
<dbReference type="PROSITE" id="PS50015">
    <property type="entry name" value="SAP_B"/>
    <property type="match status" value="11"/>
</dbReference>
<keyword evidence="2" id="KW-0325">Glycoprotein</keyword>
<evidence type="ECO:0000256" key="1">
    <source>
        <dbReference type="ARBA" id="ARBA00023157"/>
    </source>
</evidence>
<dbReference type="InterPro" id="IPR007856">
    <property type="entry name" value="SapB_1"/>
</dbReference>
<dbReference type="GO" id="GO:0006665">
    <property type="term" value="P:sphingolipid metabolic process"/>
    <property type="evidence" value="ECO:0007669"/>
    <property type="project" value="InterPro"/>
</dbReference>
<dbReference type="SMART" id="SM00741">
    <property type="entry name" value="SapB"/>
    <property type="match status" value="11"/>
</dbReference>
<evidence type="ECO:0000256" key="3">
    <source>
        <dbReference type="SAM" id="MobiDB-lite"/>
    </source>
</evidence>
<dbReference type="GO" id="GO:0005764">
    <property type="term" value="C:lysosome"/>
    <property type="evidence" value="ECO:0007669"/>
    <property type="project" value="InterPro"/>
</dbReference>
<dbReference type="Gene3D" id="1.10.225.10">
    <property type="entry name" value="Saposin-like"/>
    <property type="match status" value="11"/>
</dbReference>
<evidence type="ECO:0000256" key="4">
    <source>
        <dbReference type="SAM" id="SignalP"/>
    </source>
</evidence>
<feature type="compositionally biased region" description="Basic and acidic residues" evidence="3">
    <location>
        <begin position="1010"/>
        <end position="1020"/>
    </location>
</feature>
<evidence type="ECO:0000256" key="2">
    <source>
        <dbReference type="ARBA" id="ARBA00023180"/>
    </source>
</evidence>
<feature type="domain" description="Saposin B-type" evidence="5">
    <location>
        <begin position="509"/>
        <end position="586"/>
    </location>
</feature>
<evidence type="ECO:0000313" key="6">
    <source>
        <dbReference type="EMBL" id="OWF36411.1"/>
    </source>
</evidence>
<accession>A0A210PIT2</accession>
<comment type="caution">
    <text evidence="6">The sequence shown here is derived from an EMBL/GenBank/DDBJ whole genome shotgun (WGS) entry which is preliminary data.</text>
</comment>
<keyword evidence="7" id="KW-1185">Reference proteome</keyword>
<dbReference type="InterPro" id="IPR008373">
    <property type="entry name" value="Saposin"/>
</dbReference>
<feature type="domain" description="Saposin B-type" evidence="5">
    <location>
        <begin position="1083"/>
        <end position="1160"/>
    </location>
</feature>
<sequence>MNRNLFLCLIVAFGYVHSAPSLLPVSEGLEEDTLCGICQFMVEDLKSLIGENATESQVEDKLDDICNRLAADRDTCRSMVHQYLPALFAKISGGIDPKAACLELKVCTNTEKDISNEVTKGLEIKDEFSNEIPEDSEMEYMINYELGNVIPQLLHPYNGRKGKPVNMKPKLASNETCEICEFLIQILDAYIATNQTEAAINNTIMQICAGLPAELSNFCKSLAPAILNILEKGVDPEKGCMAIKVCQSTDGIVNIRSLTCDLCQSSMKEALGKMGEKVCLEIRGVCDGKKAGSNTHKEPVMYEETAELFEGKMETIPNEEDESIQANPLECELCKILVIELNKVIVTNQTDEVINATVYNLCSDAPGALTNFCFTYAPQVVKLLENGFDSSIVCKLIRACSATFSTEEQDEPENIEANPLECELCKILVIELNKVIVTNQTDEVINATVYNLCSDAPGALTNFCFTYAPQVVKLLENGFDSSIVCKLIRACSATFSTEEQDEPENIEAGTLECELCKALVDELDQVLVNNRSEEVINSTIYQLCGEVPGALKNYCMTYAPRIVQLLETGFDPSSVCTLLRACSGTFTPVEEEGLELEPYVTHEKESLTDFIKDVLPNEVSNPEDAKCDVCKAIIEIIDRYLDANQTRDAINITVYGLCADLPGEFQVICNDAAPQVVVAVESGLDPTTACTFVKLCSGGGSFELLGEEIEDRVKDVEEDLEVGDTKCELCKLVINLMDQYIGRNTSEEEINGTVYKLCDMLPGDIKSTCDMLVPELVKAIDSGFEPVRACSAVNLCVNGTIAEMYEEEEEEPLPQQRPALEGFEGIRAEIEKTIMKDVEGFGDDSCDLCEYVINLFDKYIEKNSSQVALNNTVYELCGFLPGDIKAMCNTMASQLVKALDSGFDPLRACQAVKLCTNGTSEIILEPGLAEVEPIIEPKSQEAVEPREEEMEPRGEEMEPRGEQVEPRDEEVEPRGEEVEPRGEQVEPRGEEEEPRAEEEEEEPSGEEEEPRDKEVEPRGEEVEEPRVEEEEPEVEQVEVEVLPEEEHTIELQEPEEDIVNTHVDYNAYFIVEEMEPEEKNVGADARCELCELMIGMLDRYIQGNATKQEINETVYSLCTVLPSQLKKECLVIAPKVVNTIKEGLNPETTCIMANFCVNGTELEFPLQVPGLTCEACHSLVELTNPETYDVEAADKICGASCPRRHRRSASDTPLLSLIQEASVVRQEVLRGDPAWNCDVCEFVVKAVNVMLTDNKTMDEVVGHLMKLCSYFPAPYVHKCEDSVLDVVGEFDKGLDVMEFCNSENGNMCGQGSQDVELLFDTLGKPEDWECNICKNTLSTMNSLLDQDYEHIKMYMGSVCERLSAPHNKQCQTYIQTQGDQVFNRIIEKLLSPTQVCQLAGVCSIKPPTHPNMSSR</sequence>
<evidence type="ECO:0000259" key="5">
    <source>
        <dbReference type="PROSITE" id="PS50015"/>
    </source>
</evidence>
<feature type="domain" description="Saposin B-type" evidence="5">
    <location>
        <begin position="1233"/>
        <end position="1274"/>
    </location>
</feature>
<proteinExistence type="predicted"/>
<dbReference type="InterPro" id="IPR011001">
    <property type="entry name" value="Saposin-like"/>
</dbReference>
<dbReference type="Pfam" id="PF05184">
    <property type="entry name" value="SapB_1"/>
    <property type="match status" value="5"/>
</dbReference>
<dbReference type="PRINTS" id="PR01797">
    <property type="entry name" value="SAPOSIN"/>
</dbReference>
<keyword evidence="4" id="KW-0732">Signal</keyword>
<feature type="domain" description="Saposin B-type" evidence="5">
    <location>
        <begin position="327"/>
        <end position="404"/>
    </location>
</feature>
<feature type="domain" description="Saposin B-type" evidence="5">
    <location>
        <begin position="842"/>
        <end position="919"/>
    </location>
</feature>
<gene>
    <name evidence="6" type="ORF">KP79_PYT03206</name>
</gene>
<dbReference type="PANTHER" id="PTHR11480">
    <property type="entry name" value="SAPOSIN-RELATED"/>
    <property type="match status" value="1"/>
</dbReference>
<evidence type="ECO:0000313" key="7">
    <source>
        <dbReference type="Proteomes" id="UP000242188"/>
    </source>
</evidence>
<feature type="domain" description="Saposin B-type" evidence="5">
    <location>
        <begin position="1326"/>
        <end position="1406"/>
    </location>
</feature>
<reference evidence="6 7" key="1">
    <citation type="journal article" date="2017" name="Nat. Ecol. Evol.">
        <title>Scallop genome provides insights into evolution of bilaterian karyotype and development.</title>
        <authorList>
            <person name="Wang S."/>
            <person name="Zhang J."/>
            <person name="Jiao W."/>
            <person name="Li J."/>
            <person name="Xun X."/>
            <person name="Sun Y."/>
            <person name="Guo X."/>
            <person name="Huan P."/>
            <person name="Dong B."/>
            <person name="Zhang L."/>
            <person name="Hu X."/>
            <person name="Sun X."/>
            <person name="Wang J."/>
            <person name="Zhao C."/>
            <person name="Wang Y."/>
            <person name="Wang D."/>
            <person name="Huang X."/>
            <person name="Wang R."/>
            <person name="Lv J."/>
            <person name="Li Y."/>
            <person name="Zhang Z."/>
            <person name="Liu B."/>
            <person name="Lu W."/>
            <person name="Hui Y."/>
            <person name="Liang J."/>
            <person name="Zhou Z."/>
            <person name="Hou R."/>
            <person name="Li X."/>
            <person name="Liu Y."/>
            <person name="Li H."/>
            <person name="Ning X."/>
            <person name="Lin Y."/>
            <person name="Zhao L."/>
            <person name="Xing Q."/>
            <person name="Dou J."/>
            <person name="Li Y."/>
            <person name="Mao J."/>
            <person name="Guo H."/>
            <person name="Dou H."/>
            <person name="Li T."/>
            <person name="Mu C."/>
            <person name="Jiang W."/>
            <person name="Fu Q."/>
            <person name="Fu X."/>
            <person name="Miao Y."/>
            <person name="Liu J."/>
            <person name="Yu Q."/>
            <person name="Li R."/>
            <person name="Liao H."/>
            <person name="Li X."/>
            <person name="Kong Y."/>
            <person name="Jiang Z."/>
            <person name="Chourrout D."/>
            <person name="Li R."/>
            <person name="Bao Z."/>
        </authorList>
    </citation>
    <scope>NUCLEOTIDE SEQUENCE [LARGE SCALE GENOMIC DNA]</scope>
    <source>
        <strain evidence="6 7">PY_sf001</strain>
    </source>
</reference>
<dbReference type="STRING" id="6573.A0A210PIT2"/>
<feature type="domain" description="Saposin B-type" evidence="5">
    <location>
        <begin position="31"/>
        <end position="111"/>
    </location>
</feature>
<feature type="signal peptide" evidence="4">
    <location>
        <begin position="1"/>
        <end position="18"/>
    </location>
</feature>
<organism evidence="6 7">
    <name type="scientific">Mizuhopecten yessoensis</name>
    <name type="common">Japanese scallop</name>
    <name type="synonym">Patinopecten yessoensis</name>
    <dbReference type="NCBI Taxonomy" id="6573"/>
    <lineage>
        <taxon>Eukaryota</taxon>
        <taxon>Metazoa</taxon>
        <taxon>Spiralia</taxon>
        <taxon>Lophotrochozoa</taxon>
        <taxon>Mollusca</taxon>
        <taxon>Bivalvia</taxon>
        <taxon>Autobranchia</taxon>
        <taxon>Pteriomorphia</taxon>
        <taxon>Pectinida</taxon>
        <taxon>Pectinoidea</taxon>
        <taxon>Pectinidae</taxon>
        <taxon>Mizuhopecten</taxon>
    </lineage>
</organism>
<feature type="region of interest" description="Disordered" evidence="3">
    <location>
        <begin position="933"/>
        <end position="1040"/>
    </location>
</feature>
<dbReference type="InterPro" id="IPR051428">
    <property type="entry name" value="Sphingo_Act-Surfact_Prot"/>
</dbReference>
<feature type="compositionally biased region" description="Acidic residues" evidence="3">
    <location>
        <begin position="989"/>
        <end position="1009"/>
    </location>
</feature>